<evidence type="ECO:0000313" key="9">
    <source>
        <dbReference type="Proteomes" id="UP000297706"/>
    </source>
</evidence>
<dbReference type="Gene3D" id="3.30.70.270">
    <property type="match status" value="1"/>
</dbReference>
<dbReference type="SUPFAM" id="SSF55073">
    <property type="entry name" value="Nucleotide cyclase"/>
    <property type="match status" value="1"/>
</dbReference>
<comment type="caution">
    <text evidence="8">The sequence shown here is derived from an EMBL/GenBank/DDBJ whole genome shotgun (WGS) entry which is preliminary data.</text>
</comment>
<dbReference type="Pfam" id="PF03924">
    <property type="entry name" value="CHASE"/>
    <property type="match status" value="1"/>
</dbReference>
<keyword evidence="3 5" id="KW-1133">Transmembrane helix</keyword>
<dbReference type="Gene3D" id="3.30.450.350">
    <property type="entry name" value="CHASE domain"/>
    <property type="match status" value="1"/>
</dbReference>
<dbReference type="InterPro" id="IPR000160">
    <property type="entry name" value="GGDEF_dom"/>
</dbReference>
<feature type="transmembrane region" description="Helical" evidence="5">
    <location>
        <begin position="251"/>
        <end position="270"/>
    </location>
</feature>
<comment type="subcellular location">
    <subcellularLocation>
        <location evidence="1">Membrane</location>
    </subcellularLocation>
</comment>
<evidence type="ECO:0000313" key="8">
    <source>
        <dbReference type="EMBL" id="TFW72280.1"/>
    </source>
</evidence>
<dbReference type="InterPro" id="IPR052163">
    <property type="entry name" value="DGC-Regulatory_Protein"/>
</dbReference>
<feature type="domain" description="GGDEF" evidence="7">
    <location>
        <begin position="313"/>
        <end position="447"/>
    </location>
</feature>
<dbReference type="InterPro" id="IPR043128">
    <property type="entry name" value="Rev_trsase/Diguanyl_cyclase"/>
</dbReference>
<dbReference type="PANTHER" id="PTHR46663:SF2">
    <property type="entry name" value="GGDEF DOMAIN-CONTAINING PROTEIN"/>
    <property type="match status" value="1"/>
</dbReference>
<dbReference type="EMBL" id="PQVH01000006">
    <property type="protein sequence ID" value="TFW72280.1"/>
    <property type="molecule type" value="Genomic_DNA"/>
</dbReference>
<keyword evidence="9" id="KW-1185">Reference proteome</keyword>
<dbReference type="SMART" id="SM01079">
    <property type="entry name" value="CHASE"/>
    <property type="match status" value="1"/>
</dbReference>
<evidence type="ECO:0000259" key="6">
    <source>
        <dbReference type="PROSITE" id="PS50839"/>
    </source>
</evidence>
<proteinExistence type="predicted"/>
<dbReference type="GO" id="GO:0016020">
    <property type="term" value="C:membrane"/>
    <property type="evidence" value="ECO:0007669"/>
    <property type="project" value="UniProtKB-SubCell"/>
</dbReference>
<dbReference type="AlphaFoldDB" id="A0A4Y9VTD0"/>
<evidence type="ECO:0000256" key="1">
    <source>
        <dbReference type="ARBA" id="ARBA00004370"/>
    </source>
</evidence>
<gene>
    <name evidence="8" type="ORF">C3Y98_04030</name>
</gene>
<evidence type="ECO:0000256" key="5">
    <source>
        <dbReference type="SAM" id="Phobius"/>
    </source>
</evidence>
<keyword evidence="4 5" id="KW-0472">Membrane</keyword>
<dbReference type="FunFam" id="3.30.70.270:FF:000001">
    <property type="entry name" value="Diguanylate cyclase domain protein"/>
    <property type="match status" value="1"/>
</dbReference>
<evidence type="ECO:0000256" key="3">
    <source>
        <dbReference type="ARBA" id="ARBA00022989"/>
    </source>
</evidence>
<organism evidence="8 9">
    <name type="scientific">Methylotenera oryzisoli</name>
    <dbReference type="NCBI Taxonomy" id="2080758"/>
    <lineage>
        <taxon>Bacteria</taxon>
        <taxon>Pseudomonadati</taxon>
        <taxon>Pseudomonadota</taxon>
        <taxon>Betaproteobacteria</taxon>
        <taxon>Nitrosomonadales</taxon>
        <taxon>Methylophilaceae</taxon>
        <taxon>Methylotenera</taxon>
    </lineage>
</organism>
<accession>A0A4Y9VTD0</accession>
<dbReference type="InterPro" id="IPR006189">
    <property type="entry name" value="CHASE_dom"/>
</dbReference>
<dbReference type="SMART" id="SM00267">
    <property type="entry name" value="GGDEF"/>
    <property type="match status" value="1"/>
</dbReference>
<dbReference type="Pfam" id="PF00990">
    <property type="entry name" value="GGDEF"/>
    <property type="match status" value="1"/>
</dbReference>
<dbReference type="PROSITE" id="PS50887">
    <property type="entry name" value="GGDEF"/>
    <property type="match status" value="1"/>
</dbReference>
<dbReference type="InterPro" id="IPR042240">
    <property type="entry name" value="CHASE_sf"/>
</dbReference>
<dbReference type="OrthoDB" id="9812260at2"/>
<sequence>MSSDKRWNLKCLVAAVITALVVFLFLNHFLNLQKQKLKADETLKSSVYGNLLWTEVDRELNSLLFISNGMASFISAYRDDLRPEKIKFILKDLWERSKHVRNLGVAVGYKITYVYPEANNLKVIGKDFRDIPKQWPKVKQAVDTRQGVFDGPIDLIQGGKGFVYRYPIYLDDQYWGIMSTVIDTDEFLDAAFKNTPKNHQFAIRSYESKQVFYGDPQLFADKNTYKQTSIVPNGKWEWAIKNHTNTFTNQLFVYQIIGVLFSLLCGVMVYRMIHAMRRLSEQAMLDSLTHLPNRRLLQDRMDAAYYACNRLHKMMAILIIDIDYFKKINDTYGHDFGDEVIKTVANGIKATLRDTDTVSRVGGDEFIVLLKEFKVLDNVHAIANKLTEVFASPWLVLDKEITIHLSIGISVYDPAHPVSIKELLKEADIALYDSKAQGRNRFNFYQK</sequence>
<reference evidence="8 9" key="1">
    <citation type="submission" date="2018-02" db="EMBL/GenBank/DDBJ databases">
        <title>A novel lanthanide dependent methylotroph, Methylotenera sp. La3113.</title>
        <authorList>
            <person name="Lv H."/>
            <person name="Tani A."/>
        </authorList>
    </citation>
    <scope>NUCLEOTIDE SEQUENCE [LARGE SCALE GENOMIC DNA]</scope>
    <source>
        <strain evidence="8 9">La3113</strain>
    </source>
</reference>
<evidence type="ECO:0000256" key="2">
    <source>
        <dbReference type="ARBA" id="ARBA00022692"/>
    </source>
</evidence>
<dbReference type="PANTHER" id="PTHR46663">
    <property type="entry name" value="DIGUANYLATE CYCLASE DGCT-RELATED"/>
    <property type="match status" value="1"/>
</dbReference>
<keyword evidence="2 5" id="KW-0812">Transmembrane</keyword>
<feature type="transmembrane region" description="Helical" evidence="5">
    <location>
        <begin position="12"/>
        <end position="30"/>
    </location>
</feature>
<evidence type="ECO:0000259" key="7">
    <source>
        <dbReference type="PROSITE" id="PS50887"/>
    </source>
</evidence>
<feature type="domain" description="CHASE" evidence="6">
    <location>
        <begin position="109"/>
        <end position="194"/>
    </location>
</feature>
<dbReference type="GO" id="GO:0003824">
    <property type="term" value="F:catalytic activity"/>
    <property type="evidence" value="ECO:0007669"/>
    <property type="project" value="UniProtKB-ARBA"/>
</dbReference>
<protein>
    <submittedName>
        <fullName evidence="8">Sensor domain-containing diguanylate cyclase</fullName>
    </submittedName>
</protein>
<dbReference type="CDD" id="cd01949">
    <property type="entry name" value="GGDEF"/>
    <property type="match status" value="1"/>
</dbReference>
<dbReference type="InterPro" id="IPR029787">
    <property type="entry name" value="Nucleotide_cyclase"/>
</dbReference>
<dbReference type="NCBIfam" id="TIGR00254">
    <property type="entry name" value="GGDEF"/>
    <property type="match status" value="1"/>
</dbReference>
<evidence type="ECO:0000256" key="4">
    <source>
        <dbReference type="ARBA" id="ARBA00023136"/>
    </source>
</evidence>
<name>A0A4Y9VTD0_9PROT</name>
<dbReference type="Proteomes" id="UP000297706">
    <property type="component" value="Unassembled WGS sequence"/>
</dbReference>
<dbReference type="GO" id="GO:0007165">
    <property type="term" value="P:signal transduction"/>
    <property type="evidence" value="ECO:0007669"/>
    <property type="project" value="UniProtKB-ARBA"/>
</dbReference>
<dbReference type="PROSITE" id="PS50839">
    <property type="entry name" value="CHASE"/>
    <property type="match status" value="1"/>
</dbReference>